<evidence type="ECO:0000313" key="2">
    <source>
        <dbReference type="EMBL" id="KIW62912.1"/>
    </source>
</evidence>
<evidence type="ECO:0000313" key="3">
    <source>
        <dbReference type="Proteomes" id="UP000054266"/>
    </source>
</evidence>
<feature type="compositionally biased region" description="Polar residues" evidence="1">
    <location>
        <begin position="179"/>
        <end position="192"/>
    </location>
</feature>
<keyword evidence="3" id="KW-1185">Reference proteome</keyword>
<dbReference type="HOGENOM" id="CLU_1288756_0_0_1"/>
<accession>A0A0D2DKI4</accession>
<reference evidence="2 3" key="1">
    <citation type="submission" date="2015-01" db="EMBL/GenBank/DDBJ databases">
        <title>The Genome Sequence of Capronia semiimmersa CBS27337.</title>
        <authorList>
            <consortium name="The Broad Institute Genomics Platform"/>
            <person name="Cuomo C."/>
            <person name="de Hoog S."/>
            <person name="Gorbushina A."/>
            <person name="Stielow B."/>
            <person name="Teixiera M."/>
            <person name="Abouelleil A."/>
            <person name="Chapman S.B."/>
            <person name="Priest M."/>
            <person name="Young S.K."/>
            <person name="Wortman J."/>
            <person name="Nusbaum C."/>
            <person name="Birren B."/>
        </authorList>
    </citation>
    <scope>NUCLEOTIDE SEQUENCE [LARGE SCALE GENOMIC DNA]</scope>
    <source>
        <strain evidence="2 3">CBS 27337</strain>
    </source>
</reference>
<dbReference type="EMBL" id="KN846962">
    <property type="protein sequence ID" value="KIW62912.1"/>
    <property type="molecule type" value="Genomic_DNA"/>
</dbReference>
<organism evidence="2 3">
    <name type="scientific">Phialophora macrospora</name>
    <dbReference type="NCBI Taxonomy" id="1851006"/>
    <lineage>
        <taxon>Eukaryota</taxon>
        <taxon>Fungi</taxon>
        <taxon>Dikarya</taxon>
        <taxon>Ascomycota</taxon>
        <taxon>Pezizomycotina</taxon>
        <taxon>Eurotiomycetes</taxon>
        <taxon>Chaetothyriomycetidae</taxon>
        <taxon>Chaetothyriales</taxon>
        <taxon>Herpotrichiellaceae</taxon>
        <taxon>Phialophora</taxon>
    </lineage>
</organism>
<dbReference type="Proteomes" id="UP000054266">
    <property type="component" value="Unassembled WGS sequence"/>
</dbReference>
<dbReference type="AlphaFoldDB" id="A0A0D2DKI4"/>
<proteinExistence type="predicted"/>
<evidence type="ECO:0000256" key="1">
    <source>
        <dbReference type="SAM" id="MobiDB-lite"/>
    </source>
</evidence>
<feature type="region of interest" description="Disordered" evidence="1">
    <location>
        <begin position="178"/>
        <end position="203"/>
    </location>
</feature>
<protein>
    <submittedName>
        <fullName evidence="2">Uncharacterized protein</fullName>
    </submittedName>
</protein>
<sequence>MTMRPFVWSTQGRYSSGSSRRRCCFSYPSRNLLCAHERATAVTKRTGRRTRMYMLQEVCGSRVSTRLAYWRWTVYLSRGGSRIRSPQEGDSGVSVELGPRFQPPSKQAVVAVRGQVPFLAFLDQSGTVEFLHRLLKLVVVCGDARGVSGDGHPERPVYRVEEEILFGATEKEQRLLTDTIPTSPGPWQQTNARHAGTRRSRCSSTVASLRRSDV</sequence>
<gene>
    <name evidence="2" type="ORF">PV04_09800</name>
</gene>
<name>A0A0D2DKI4_9EURO</name>